<dbReference type="RefSeq" id="XP_022316646.1">
    <property type="nucleotide sequence ID" value="XM_022460938.1"/>
</dbReference>
<dbReference type="PANTHER" id="PTHR10858">
    <property type="entry name" value="DEOXYRIBONUCLEASE II"/>
    <property type="match status" value="1"/>
</dbReference>
<keyword evidence="2" id="KW-0378">Hydrolase</keyword>
<keyword evidence="4" id="KW-0732">Signal</keyword>
<accession>A0A8B8CQE8</accession>
<dbReference type="GO" id="GO:0004531">
    <property type="term" value="F:deoxyribonuclease II activity"/>
    <property type="evidence" value="ECO:0007669"/>
    <property type="project" value="InterPro"/>
</dbReference>
<dbReference type="Pfam" id="PF03265">
    <property type="entry name" value="DNase_II"/>
    <property type="match status" value="1"/>
</dbReference>
<reference evidence="5" key="1">
    <citation type="submission" date="2024-06" db="UniProtKB">
        <authorList>
            <consortium name="RefSeq"/>
        </authorList>
    </citation>
    <scope>NUCLEOTIDE SEQUENCE [LARGE SCALE GENOMIC DNA]</scope>
</reference>
<evidence type="ECO:0000256" key="4">
    <source>
        <dbReference type="SAM" id="SignalP"/>
    </source>
</evidence>
<name>A0A8B8CQE8_CRAVI</name>
<dbReference type="CDD" id="cd09120">
    <property type="entry name" value="PLDc_DNaseII_1"/>
    <property type="match status" value="1"/>
</dbReference>
<feature type="signal peptide" evidence="4">
    <location>
        <begin position="1"/>
        <end position="18"/>
    </location>
</feature>
<evidence type="ECO:0000256" key="2">
    <source>
        <dbReference type="ARBA" id="ARBA00022801"/>
    </source>
</evidence>
<dbReference type="KEGG" id="cvn:111120206"/>
<evidence type="ECO:0000313" key="6">
    <source>
        <dbReference type="RefSeq" id="XP_022316646.1"/>
    </source>
</evidence>
<dbReference type="GeneID" id="111120206"/>
<organism evidence="5 6">
    <name type="scientific">Crassostrea virginica</name>
    <name type="common">Eastern oyster</name>
    <dbReference type="NCBI Taxonomy" id="6565"/>
    <lineage>
        <taxon>Eukaryota</taxon>
        <taxon>Metazoa</taxon>
        <taxon>Spiralia</taxon>
        <taxon>Lophotrochozoa</taxon>
        <taxon>Mollusca</taxon>
        <taxon>Bivalvia</taxon>
        <taxon>Autobranchia</taxon>
        <taxon>Pteriomorphia</taxon>
        <taxon>Ostreida</taxon>
        <taxon>Ostreoidea</taxon>
        <taxon>Ostreidae</taxon>
        <taxon>Crassostrea</taxon>
    </lineage>
</organism>
<evidence type="ECO:0000256" key="1">
    <source>
        <dbReference type="ARBA" id="ARBA00007527"/>
    </source>
</evidence>
<dbReference type="Proteomes" id="UP000694844">
    <property type="component" value="Chromosome 1"/>
</dbReference>
<evidence type="ECO:0000256" key="3">
    <source>
        <dbReference type="SAM" id="MobiDB-lite"/>
    </source>
</evidence>
<dbReference type="OrthoDB" id="10261598at2759"/>
<dbReference type="InterPro" id="IPR004947">
    <property type="entry name" value="DNase_II"/>
</dbReference>
<sequence>MSAITRTLSIFLLIQSYGYNYCSLSCQSGSGSDVDWFILYKVPKKGDINTNGVEFFYMDEGANSWQYKMADIRTATDNPLYETLQPVYSKSPNIESYAMYNDQPPVGNAPVKFAHSKGALAFDRTSGFWIVSSVPRFPAPVKDGYKYKDEQTKYGQTILCVSVDKSMEAKIKSVFETTEPYIYDSKNFSPTTGNKQTTSDVDMKTRGNVQLKCIAKSADYQHDIYQAIISPKIGDSLFVETWRPNLKDDNMVTNVPSVCFSNGITFYSGVDHSKWAVAKKLTWTCIGDINREARQFKRGGLSLCLNDKDVAEEFRSIVNDGTCSKRSPPPGSCPNPSRKRAKITP</sequence>
<protein>
    <submittedName>
        <fullName evidence="6">Deoxyribonuclease-2-alpha-like</fullName>
    </submittedName>
</protein>
<feature type="chain" id="PRO_5033990483" evidence="4">
    <location>
        <begin position="19"/>
        <end position="345"/>
    </location>
</feature>
<evidence type="ECO:0000313" key="5">
    <source>
        <dbReference type="Proteomes" id="UP000694844"/>
    </source>
</evidence>
<comment type="similarity">
    <text evidence="1">Belongs to the DNase II family.</text>
</comment>
<proteinExistence type="inferred from homology"/>
<dbReference type="GO" id="GO:0006309">
    <property type="term" value="P:apoptotic DNA fragmentation"/>
    <property type="evidence" value="ECO:0007669"/>
    <property type="project" value="TreeGrafter"/>
</dbReference>
<dbReference type="AlphaFoldDB" id="A0A8B8CQE8"/>
<reference evidence="6" key="2">
    <citation type="submission" date="2025-08" db="UniProtKB">
        <authorList>
            <consortium name="RefSeq"/>
        </authorList>
    </citation>
    <scope>IDENTIFICATION</scope>
    <source>
        <tissue evidence="6">Whole sample</tissue>
    </source>
</reference>
<keyword evidence="5" id="KW-1185">Reference proteome</keyword>
<dbReference type="PANTHER" id="PTHR10858:SF23">
    <property type="entry name" value="DEOXYRIBONUCLEASE II"/>
    <property type="match status" value="1"/>
</dbReference>
<feature type="region of interest" description="Disordered" evidence="3">
    <location>
        <begin position="321"/>
        <end position="345"/>
    </location>
</feature>
<gene>
    <name evidence="6" type="primary">LOC111120206</name>
</gene>